<sequence length="66" mass="7470">MMLLKLHNTAPTLCRTCTREIHQHPEGYRDLCFDCVQEAIAGPEIPAVNDHLLGMAECGLTEVYWL</sequence>
<dbReference type="RefSeq" id="WP_157335827.1">
    <property type="nucleotide sequence ID" value="NZ_RHLK01000006.1"/>
</dbReference>
<reference evidence="1 2" key="1">
    <citation type="journal article" date="2019" name="Microorganisms">
        <title>Paenibacillus lutrae sp. nov., A Chitinolytic Species Isolated from A River Otter in Castril Natural Park, Granada, Spain.</title>
        <authorList>
            <person name="Rodriguez M."/>
            <person name="Reina J.C."/>
            <person name="Bejar V."/>
            <person name="Llamas I."/>
        </authorList>
    </citation>
    <scope>NUCLEOTIDE SEQUENCE [LARGE SCALE GENOMIC DNA]</scope>
    <source>
        <strain evidence="1 2">N10</strain>
    </source>
</reference>
<dbReference type="EMBL" id="RHLK01000006">
    <property type="protein sequence ID" value="MVP00275.1"/>
    <property type="molecule type" value="Genomic_DNA"/>
</dbReference>
<evidence type="ECO:0000313" key="2">
    <source>
        <dbReference type="Proteomes" id="UP000490800"/>
    </source>
</evidence>
<evidence type="ECO:0000313" key="1">
    <source>
        <dbReference type="EMBL" id="MVP00275.1"/>
    </source>
</evidence>
<accession>A0A7X3FIE1</accession>
<gene>
    <name evidence="1" type="ORF">EDM21_12215</name>
</gene>
<name>A0A7X3FIE1_9BACL</name>
<protein>
    <submittedName>
        <fullName evidence="1">Uncharacterized protein</fullName>
    </submittedName>
</protein>
<organism evidence="1 2">
    <name type="scientific">Paenibacillus lutrae</name>
    <dbReference type="NCBI Taxonomy" id="2078573"/>
    <lineage>
        <taxon>Bacteria</taxon>
        <taxon>Bacillati</taxon>
        <taxon>Bacillota</taxon>
        <taxon>Bacilli</taxon>
        <taxon>Bacillales</taxon>
        <taxon>Paenibacillaceae</taxon>
        <taxon>Paenibacillus</taxon>
    </lineage>
</organism>
<proteinExistence type="predicted"/>
<keyword evidence="2" id="KW-1185">Reference proteome</keyword>
<dbReference type="AlphaFoldDB" id="A0A7X3FIE1"/>
<dbReference type="OrthoDB" id="2626424at2"/>
<dbReference type="Proteomes" id="UP000490800">
    <property type="component" value="Unassembled WGS sequence"/>
</dbReference>
<comment type="caution">
    <text evidence="1">The sequence shown here is derived from an EMBL/GenBank/DDBJ whole genome shotgun (WGS) entry which is preliminary data.</text>
</comment>